<dbReference type="InterPro" id="IPR006439">
    <property type="entry name" value="HAD-SF_hydro_IA"/>
</dbReference>
<dbReference type="InterPro" id="IPR037512">
    <property type="entry name" value="PGPase_prok"/>
</dbReference>
<reference evidence="11" key="1">
    <citation type="submission" date="2015-07" db="EMBL/GenBank/DDBJ databases">
        <authorList>
            <person name="Rodrigo-Torres Lidia"/>
            <person name="Arahal R.David."/>
        </authorList>
    </citation>
    <scope>NUCLEOTIDE SEQUENCE [LARGE SCALE GENOMIC DNA]</scope>
    <source>
        <strain evidence="11">CECT 4801</strain>
    </source>
</reference>
<dbReference type="InterPro" id="IPR041492">
    <property type="entry name" value="HAD_2"/>
</dbReference>
<dbReference type="GO" id="GO:0005829">
    <property type="term" value="C:cytosol"/>
    <property type="evidence" value="ECO:0007669"/>
    <property type="project" value="TreeGrafter"/>
</dbReference>
<dbReference type="GO" id="GO:0005975">
    <property type="term" value="P:carbohydrate metabolic process"/>
    <property type="evidence" value="ECO:0007669"/>
    <property type="project" value="InterPro"/>
</dbReference>
<evidence type="ECO:0000256" key="1">
    <source>
        <dbReference type="ARBA" id="ARBA00000830"/>
    </source>
</evidence>
<dbReference type="SFLD" id="SFLDG01135">
    <property type="entry name" value="C1.5.6:_HAD__Beta-PGM__Phospha"/>
    <property type="match status" value="1"/>
</dbReference>
<dbReference type="InterPro" id="IPR036412">
    <property type="entry name" value="HAD-like_sf"/>
</dbReference>
<comment type="pathway">
    <text evidence="3">Organic acid metabolism; glycolate biosynthesis; glycolate from 2-phosphoglycolate: step 1/1.</text>
</comment>
<comment type="similarity">
    <text evidence="4">Belongs to the HAD-like hydrolase superfamily. CbbY/CbbZ/Gph/YieH family.</text>
</comment>
<sequence>MNPILIFDLDGTLIDSAQDLHAAACRLLEGEGLSALPLETIRSFIGNGIPTLVDRIIDATGLQTRDRTRLISSFLEDYQAHATDLTAPYPDVEATLNHLLQSGHTLAICTNKPQRPAEKIIEDLGLSRYFQGLVGGDSLTERKPDPAGLHYLQSSLGGGPVVYVGDSEVDAETAVNAGMPFALFTEGYRKRPISEIPHAVSFSSFKDLPALAQNLLSAPA</sequence>
<dbReference type="STRING" id="187304.B0E33_02645"/>
<gene>
    <name evidence="10" type="primary">cbbZC</name>
    <name evidence="10" type="ORF">LAL4801_04248</name>
</gene>
<dbReference type="OrthoDB" id="9793014at2"/>
<dbReference type="Gene3D" id="1.10.150.240">
    <property type="entry name" value="Putative phosphatase, domain 2"/>
    <property type="match status" value="1"/>
</dbReference>
<keyword evidence="11" id="KW-1185">Reference proteome</keyword>
<dbReference type="InterPro" id="IPR050155">
    <property type="entry name" value="HAD-like_hydrolase_sf"/>
</dbReference>
<dbReference type="EMBL" id="CXST01000002">
    <property type="protein sequence ID" value="CTQ45793.1"/>
    <property type="molecule type" value="Genomic_DNA"/>
</dbReference>
<evidence type="ECO:0000256" key="6">
    <source>
        <dbReference type="ARBA" id="ARBA00022723"/>
    </source>
</evidence>
<comment type="catalytic activity">
    <reaction evidence="1">
        <text>2-phosphoglycolate + H2O = glycolate + phosphate</text>
        <dbReference type="Rhea" id="RHEA:14369"/>
        <dbReference type="ChEBI" id="CHEBI:15377"/>
        <dbReference type="ChEBI" id="CHEBI:29805"/>
        <dbReference type="ChEBI" id="CHEBI:43474"/>
        <dbReference type="ChEBI" id="CHEBI:58033"/>
        <dbReference type="EC" id="3.1.3.18"/>
    </reaction>
</comment>
<dbReference type="Gene3D" id="3.40.50.1000">
    <property type="entry name" value="HAD superfamily/HAD-like"/>
    <property type="match status" value="1"/>
</dbReference>
<dbReference type="SUPFAM" id="SSF56784">
    <property type="entry name" value="HAD-like"/>
    <property type="match status" value="1"/>
</dbReference>
<dbReference type="PANTHER" id="PTHR43434">
    <property type="entry name" value="PHOSPHOGLYCOLATE PHOSPHATASE"/>
    <property type="match status" value="1"/>
</dbReference>
<evidence type="ECO:0000256" key="2">
    <source>
        <dbReference type="ARBA" id="ARBA00001946"/>
    </source>
</evidence>
<dbReference type="Proteomes" id="UP000048926">
    <property type="component" value="Unassembled WGS sequence"/>
</dbReference>
<dbReference type="InterPro" id="IPR023214">
    <property type="entry name" value="HAD_sf"/>
</dbReference>
<keyword evidence="9" id="KW-0119">Carbohydrate metabolism</keyword>
<dbReference type="Pfam" id="PF13419">
    <property type="entry name" value="HAD_2"/>
    <property type="match status" value="1"/>
</dbReference>
<comment type="cofactor">
    <cofactor evidence="2">
        <name>Mg(2+)</name>
        <dbReference type="ChEBI" id="CHEBI:18420"/>
    </cofactor>
</comment>
<name>A0A0M6Y8C5_9HYPH</name>
<dbReference type="InterPro" id="IPR023198">
    <property type="entry name" value="PGP-like_dom2"/>
</dbReference>
<dbReference type="NCBIfam" id="TIGR01449">
    <property type="entry name" value="PGP_bact"/>
    <property type="match status" value="1"/>
</dbReference>
<dbReference type="GO" id="GO:0008967">
    <property type="term" value="F:phosphoglycolate phosphatase activity"/>
    <property type="evidence" value="ECO:0007669"/>
    <property type="project" value="UniProtKB-EC"/>
</dbReference>
<evidence type="ECO:0000256" key="3">
    <source>
        <dbReference type="ARBA" id="ARBA00004818"/>
    </source>
</evidence>
<dbReference type="PRINTS" id="PR00413">
    <property type="entry name" value="HADHALOGNASE"/>
</dbReference>
<evidence type="ECO:0000256" key="9">
    <source>
        <dbReference type="ARBA" id="ARBA00023277"/>
    </source>
</evidence>
<proteinExistence type="inferred from homology"/>
<dbReference type="PANTHER" id="PTHR43434:SF1">
    <property type="entry name" value="PHOSPHOGLYCOLATE PHOSPHATASE"/>
    <property type="match status" value="1"/>
</dbReference>
<evidence type="ECO:0000256" key="5">
    <source>
        <dbReference type="ARBA" id="ARBA00013078"/>
    </source>
</evidence>
<dbReference type="SFLD" id="SFLDS00003">
    <property type="entry name" value="Haloacid_Dehalogenase"/>
    <property type="match status" value="1"/>
</dbReference>
<accession>A0A0M6Y8C5</accession>
<dbReference type="GO" id="GO:0046872">
    <property type="term" value="F:metal ion binding"/>
    <property type="evidence" value="ECO:0007669"/>
    <property type="project" value="UniProtKB-KW"/>
</dbReference>
<evidence type="ECO:0000256" key="8">
    <source>
        <dbReference type="ARBA" id="ARBA00022842"/>
    </source>
</evidence>
<dbReference type="AlphaFoldDB" id="A0A0M6Y8C5"/>
<keyword evidence="6" id="KW-0479">Metal-binding</keyword>
<organism evidence="10 11">
    <name type="scientific">Roseibium aggregatum</name>
    <dbReference type="NCBI Taxonomy" id="187304"/>
    <lineage>
        <taxon>Bacteria</taxon>
        <taxon>Pseudomonadati</taxon>
        <taxon>Pseudomonadota</taxon>
        <taxon>Alphaproteobacteria</taxon>
        <taxon>Hyphomicrobiales</taxon>
        <taxon>Stappiaceae</taxon>
        <taxon>Roseibium</taxon>
    </lineage>
</organism>
<dbReference type="RefSeq" id="WP_055659551.1">
    <property type="nucleotide sequence ID" value="NZ_CP045631.1"/>
</dbReference>
<evidence type="ECO:0000256" key="4">
    <source>
        <dbReference type="ARBA" id="ARBA00006171"/>
    </source>
</evidence>
<evidence type="ECO:0000313" key="10">
    <source>
        <dbReference type="EMBL" id="CTQ45793.1"/>
    </source>
</evidence>
<keyword evidence="7 10" id="KW-0378">Hydrolase</keyword>
<dbReference type="NCBIfam" id="TIGR01549">
    <property type="entry name" value="HAD-SF-IA-v1"/>
    <property type="match status" value="1"/>
</dbReference>
<protein>
    <recommendedName>
        <fullName evidence="5">phosphoglycolate phosphatase</fullName>
        <ecNumber evidence="5">3.1.3.18</ecNumber>
    </recommendedName>
</protein>
<keyword evidence="8" id="KW-0460">Magnesium</keyword>
<evidence type="ECO:0000256" key="7">
    <source>
        <dbReference type="ARBA" id="ARBA00022801"/>
    </source>
</evidence>
<evidence type="ECO:0000313" key="11">
    <source>
        <dbReference type="Proteomes" id="UP000048926"/>
    </source>
</evidence>
<dbReference type="GO" id="GO:0006281">
    <property type="term" value="P:DNA repair"/>
    <property type="evidence" value="ECO:0007669"/>
    <property type="project" value="TreeGrafter"/>
</dbReference>
<dbReference type="SFLD" id="SFLDG01129">
    <property type="entry name" value="C1.5:_HAD__Beta-PGM__Phosphata"/>
    <property type="match status" value="1"/>
</dbReference>
<dbReference type="EC" id="3.1.3.18" evidence="5"/>